<dbReference type="STRING" id="375451.RD1_1559"/>
<name>Q16A06_ROSDO</name>
<gene>
    <name evidence="3" type="primary">norD</name>
    <name evidence="3" type="ordered locus">RD1_1559</name>
</gene>
<organism evidence="3 4">
    <name type="scientific">Roseobacter denitrificans (strain ATCC 33942 / OCh 114)</name>
    <name type="common">Erythrobacter sp. (strain OCh 114)</name>
    <name type="synonym">Roseobacter denitrificans</name>
    <dbReference type="NCBI Taxonomy" id="375451"/>
    <lineage>
        <taxon>Bacteria</taxon>
        <taxon>Pseudomonadati</taxon>
        <taxon>Pseudomonadota</taxon>
        <taxon>Alphaproteobacteria</taxon>
        <taxon>Rhodobacterales</taxon>
        <taxon>Roseobacteraceae</taxon>
        <taxon>Roseobacter</taxon>
    </lineage>
</organism>
<dbReference type="EMBL" id="CP000362">
    <property type="protein sequence ID" value="ABG31187.1"/>
    <property type="molecule type" value="Genomic_DNA"/>
</dbReference>
<feature type="compositionally biased region" description="Basic and acidic residues" evidence="1">
    <location>
        <begin position="252"/>
        <end position="266"/>
    </location>
</feature>
<evidence type="ECO:0000256" key="1">
    <source>
        <dbReference type="SAM" id="MobiDB-lite"/>
    </source>
</evidence>
<protein>
    <submittedName>
        <fullName evidence="3">Nitric oxide reductase D protein</fullName>
        <ecNumber evidence="3">1.7.2.5</ecNumber>
    </submittedName>
</protein>
<dbReference type="InterPro" id="IPR051928">
    <property type="entry name" value="NorD/CobT"/>
</dbReference>
<dbReference type="KEGG" id="rde:RD1_1559"/>
<dbReference type="AlphaFoldDB" id="Q16A06"/>
<dbReference type="SMART" id="SM00327">
    <property type="entry name" value="VWA"/>
    <property type="match status" value="1"/>
</dbReference>
<dbReference type="CDD" id="cd01454">
    <property type="entry name" value="vWA_norD_type"/>
    <property type="match status" value="1"/>
</dbReference>
<keyword evidence="4" id="KW-1185">Reference proteome</keyword>
<dbReference type="RefSeq" id="WP_011567807.1">
    <property type="nucleotide sequence ID" value="NC_008209.1"/>
</dbReference>
<dbReference type="PANTHER" id="PTHR41248">
    <property type="entry name" value="NORD PROTEIN"/>
    <property type="match status" value="1"/>
</dbReference>
<dbReference type="Gene3D" id="3.40.50.410">
    <property type="entry name" value="von Willebrand factor, type A domain"/>
    <property type="match status" value="1"/>
</dbReference>
<evidence type="ECO:0000259" key="2">
    <source>
        <dbReference type="SMART" id="SM00327"/>
    </source>
</evidence>
<dbReference type="FunFam" id="3.40.50.410:FF:000106">
    <property type="entry name" value="Nitric oxide reductase D protein"/>
    <property type="match status" value="1"/>
</dbReference>
<evidence type="ECO:0000313" key="4">
    <source>
        <dbReference type="Proteomes" id="UP000007029"/>
    </source>
</evidence>
<dbReference type="HOGENOM" id="CLU_024042_0_0_5"/>
<dbReference type="InterPro" id="IPR036465">
    <property type="entry name" value="vWFA_dom_sf"/>
</dbReference>
<accession>Q16A06</accession>
<proteinExistence type="predicted"/>
<reference evidence="3 4" key="1">
    <citation type="journal article" date="2007" name="J. Bacteriol.">
        <title>The complete genome sequence of Roseobacter denitrificans reveals a mixotrophic rather than photosynthetic metabolism.</title>
        <authorList>
            <person name="Swingley W.D."/>
            <person name="Sadekar S."/>
            <person name="Mastrian S.D."/>
            <person name="Matthies H.J."/>
            <person name="Hao J."/>
            <person name="Ramos H."/>
            <person name="Acharya C.R."/>
            <person name="Conrad A.L."/>
            <person name="Taylor H.L."/>
            <person name="Dejesa L.C."/>
            <person name="Shah M.K."/>
            <person name="O'huallachain M.E."/>
            <person name="Lince M.T."/>
            <person name="Blankenship R.E."/>
            <person name="Beatty J.T."/>
            <person name="Touchman J.W."/>
        </authorList>
    </citation>
    <scope>NUCLEOTIDE SEQUENCE [LARGE SCALE GENOMIC DNA]</scope>
    <source>
        <strain evidence="4">ATCC 33942 / OCh 114</strain>
    </source>
</reference>
<dbReference type="EC" id="1.7.2.5" evidence="3"/>
<sequence length="635" mass="70378">MSDALEPWEPEETIGKIWHRWASHFDAPEPTHPQAAVHLEDETARLSVLFRGLGGDPSVEIRPVMDAASHHRLSWRRRLGTWVEHAPQASFDGGILRLPITLDLFADSALNRGLYTWLTVCAAGVRAIPAIPDDPLAADLAYLHVGQEMALRALTQYPGFKTLFVALKDAHLAARPRRTALPRVEASVERLARYVLGEGDAPDAPPGAAPRKYRPLRPVPLWPRLVPGGPSAFQAMDDMPEEAETGTEETLETTKKGKRKTADQTERRDSLILHKFEAILSFTDFLNLNRRTDDDDLEAAKKAMDDLEELSLTDISKAPASKFKLNLDLAPSDVNREAISGKHTYDEWDVQSHSYLPDHCRVFASETEPADAPAPQDAAAKRRIRNVRRQFETFRPRPVTLKAQPDGDTLDLSAVIRARADIAATGSAHDRLWCQTRPSSRNLAVSILIDTSRSTESAVTGRAVIDIEREALTALAWGLHACGDPLAIHAFSSLRRNRVYVERCKDFSEPMSHEVECKLASLRPGFYTRLGAAIRHVSADLQTTPQSAKLLLVLTDGKPNDIDHYEGRHGIEDTRMAVREARMRGQSVFGITVDPKGQSWFPRLFGPGGYAVIAQPEHLITTLPALYRQLVGDGG</sequence>
<keyword evidence="3" id="KW-0560">Oxidoreductase</keyword>
<dbReference type="GO" id="GO:0016966">
    <property type="term" value="F:nitric oxide reductase activity"/>
    <property type="evidence" value="ECO:0007669"/>
    <property type="project" value="UniProtKB-EC"/>
</dbReference>
<dbReference type="PANTHER" id="PTHR41248:SF1">
    <property type="entry name" value="NORD PROTEIN"/>
    <property type="match status" value="1"/>
</dbReference>
<dbReference type="eggNOG" id="COG4548">
    <property type="taxonomic scope" value="Bacteria"/>
</dbReference>
<feature type="domain" description="VWFA" evidence="2">
    <location>
        <begin position="442"/>
        <end position="625"/>
    </location>
</feature>
<dbReference type="SUPFAM" id="SSF53300">
    <property type="entry name" value="vWA-like"/>
    <property type="match status" value="1"/>
</dbReference>
<dbReference type="OrthoDB" id="9758211at2"/>
<evidence type="ECO:0000313" key="3">
    <source>
        <dbReference type="EMBL" id="ABG31187.1"/>
    </source>
</evidence>
<feature type="region of interest" description="Disordered" evidence="1">
    <location>
        <begin position="239"/>
        <end position="266"/>
    </location>
</feature>
<dbReference type="InterPro" id="IPR002035">
    <property type="entry name" value="VWF_A"/>
</dbReference>
<feature type="compositionally biased region" description="Acidic residues" evidence="1">
    <location>
        <begin position="239"/>
        <end position="251"/>
    </location>
</feature>
<dbReference type="Proteomes" id="UP000007029">
    <property type="component" value="Chromosome"/>
</dbReference>